<feature type="domain" description="HAMP" evidence="17">
    <location>
        <begin position="64"/>
        <end position="116"/>
    </location>
</feature>
<accession>A0ABX2EQI7</accession>
<dbReference type="EMBL" id="JABRWJ010000009">
    <property type="protein sequence ID" value="NRF70939.1"/>
    <property type="molecule type" value="Genomic_DNA"/>
</dbReference>
<feature type="transmembrane region" description="Helical" evidence="15">
    <location>
        <begin position="12"/>
        <end position="33"/>
    </location>
</feature>
<evidence type="ECO:0000256" key="9">
    <source>
        <dbReference type="ARBA" id="ARBA00022741"/>
    </source>
</evidence>
<keyword evidence="6" id="KW-0597">Phosphoprotein</keyword>
<feature type="domain" description="Histidine kinase" evidence="16">
    <location>
        <begin position="128"/>
        <end position="329"/>
    </location>
</feature>
<evidence type="ECO:0000313" key="19">
    <source>
        <dbReference type="Proteomes" id="UP000737171"/>
    </source>
</evidence>
<keyword evidence="8 15" id="KW-0812">Transmembrane</keyword>
<keyword evidence="13" id="KW-0902">Two-component regulatory system</keyword>
<dbReference type="SUPFAM" id="SSF158472">
    <property type="entry name" value="HAMP domain-like"/>
    <property type="match status" value="1"/>
</dbReference>
<evidence type="ECO:0000256" key="13">
    <source>
        <dbReference type="ARBA" id="ARBA00023012"/>
    </source>
</evidence>
<dbReference type="RefSeq" id="WP_173131041.1">
    <property type="nucleotide sequence ID" value="NZ_JABRWJ010000009.1"/>
</dbReference>
<gene>
    <name evidence="18" type="ORF">HLB44_28430</name>
</gene>
<dbReference type="InterPro" id="IPR004358">
    <property type="entry name" value="Sig_transdc_His_kin-like_C"/>
</dbReference>
<dbReference type="InterPro" id="IPR003661">
    <property type="entry name" value="HisK_dim/P_dom"/>
</dbReference>
<dbReference type="SMART" id="SM00388">
    <property type="entry name" value="HisKA"/>
    <property type="match status" value="1"/>
</dbReference>
<comment type="caution">
    <text evidence="18">The sequence shown here is derived from an EMBL/GenBank/DDBJ whole genome shotgun (WGS) entry which is preliminary data.</text>
</comment>
<dbReference type="InterPro" id="IPR036097">
    <property type="entry name" value="HisK_dim/P_sf"/>
</dbReference>
<dbReference type="PANTHER" id="PTHR44936:SF5">
    <property type="entry name" value="SENSOR HISTIDINE KINASE ENVZ"/>
    <property type="match status" value="1"/>
</dbReference>
<name>A0ABX2EQI7_9BURK</name>
<dbReference type="SUPFAM" id="SSF47384">
    <property type="entry name" value="Homodimeric domain of signal transducing histidine kinase"/>
    <property type="match status" value="1"/>
</dbReference>
<comment type="catalytic activity">
    <reaction evidence="1">
        <text>ATP + protein L-histidine = ADP + protein N-phospho-L-histidine.</text>
        <dbReference type="EC" id="2.7.13.3"/>
    </reaction>
</comment>
<evidence type="ECO:0000256" key="6">
    <source>
        <dbReference type="ARBA" id="ARBA00022553"/>
    </source>
</evidence>
<evidence type="ECO:0000259" key="17">
    <source>
        <dbReference type="PROSITE" id="PS50885"/>
    </source>
</evidence>
<dbReference type="PROSITE" id="PS50109">
    <property type="entry name" value="HIS_KIN"/>
    <property type="match status" value="1"/>
</dbReference>
<evidence type="ECO:0000256" key="12">
    <source>
        <dbReference type="ARBA" id="ARBA00022989"/>
    </source>
</evidence>
<keyword evidence="9" id="KW-0547">Nucleotide-binding</keyword>
<proteinExistence type="predicted"/>
<dbReference type="PANTHER" id="PTHR44936">
    <property type="entry name" value="SENSOR PROTEIN CREC"/>
    <property type="match status" value="1"/>
</dbReference>
<protein>
    <recommendedName>
        <fullName evidence="3">histidine kinase</fullName>
        <ecNumber evidence="3">2.7.13.3</ecNumber>
    </recommendedName>
</protein>
<reference evidence="18 19" key="1">
    <citation type="submission" date="2020-05" db="EMBL/GenBank/DDBJ databases">
        <title>Aquincola sp. isolate from soil.</title>
        <authorList>
            <person name="Han J."/>
            <person name="Kim D.-U."/>
        </authorList>
    </citation>
    <scope>NUCLEOTIDE SEQUENCE [LARGE SCALE GENOMIC DNA]</scope>
    <source>
        <strain evidence="18 19">S2</strain>
    </source>
</reference>
<keyword evidence="7" id="KW-0808">Transferase</keyword>
<keyword evidence="11" id="KW-0067">ATP-binding</keyword>
<dbReference type="PRINTS" id="PR00344">
    <property type="entry name" value="BCTRLSENSOR"/>
</dbReference>
<evidence type="ECO:0000259" key="16">
    <source>
        <dbReference type="PROSITE" id="PS50109"/>
    </source>
</evidence>
<dbReference type="SMART" id="SM00304">
    <property type="entry name" value="HAMP"/>
    <property type="match status" value="2"/>
</dbReference>
<evidence type="ECO:0000313" key="18">
    <source>
        <dbReference type="EMBL" id="NRF70939.1"/>
    </source>
</evidence>
<comment type="subcellular location">
    <subcellularLocation>
        <location evidence="2">Cell inner membrane</location>
        <topology evidence="2">Multi-pass membrane protein</topology>
    </subcellularLocation>
</comment>
<dbReference type="Gene3D" id="1.10.287.130">
    <property type="match status" value="1"/>
</dbReference>
<evidence type="ECO:0000256" key="10">
    <source>
        <dbReference type="ARBA" id="ARBA00022777"/>
    </source>
</evidence>
<dbReference type="EC" id="2.7.13.3" evidence="3"/>
<keyword evidence="4" id="KW-1003">Cell membrane</keyword>
<keyword evidence="5" id="KW-0997">Cell inner membrane</keyword>
<dbReference type="Proteomes" id="UP000737171">
    <property type="component" value="Unassembled WGS sequence"/>
</dbReference>
<dbReference type="PROSITE" id="PS50885">
    <property type="entry name" value="HAMP"/>
    <property type="match status" value="1"/>
</dbReference>
<dbReference type="CDD" id="cd00082">
    <property type="entry name" value="HisKA"/>
    <property type="match status" value="1"/>
</dbReference>
<keyword evidence="19" id="KW-1185">Reference proteome</keyword>
<dbReference type="InterPro" id="IPR005467">
    <property type="entry name" value="His_kinase_dom"/>
</dbReference>
<evidence type="ECO:0000256" key="14">
    <source>
        <dbReference type="ARBA" id="ARBA00023136"/>
    </source>
</evidence>
<dbReference type="Pfam" id="PF00672">
    <property type="entry name" value="HAMP"/>
    <property type="match status" value="1"/>
</dbReference>
<feature type="transmembrane region" description="Helical" evidence="15">
    <location>
        <begin position="48"/>
        <end position="66"/>
    </location>
</feature>
<dbReference type="SMART" id="SM00387">
    <property type="entry name" value="HATPase_c"/>
    <property type="match status" value="1"/>
</dbReference>
<dbReference type="InterPro" id="IPR003660">
    <property type="entry name" value="HAMP_dom"/>
</dbReference>
<evidence type="ECO:0000256" key="7">
    <source>
        <dbReference type="ARBA" id="ARBA00022679"/>
    </source>
</evidence>
<evidence type="ECO:0000256" key="3">
    <source>
        <dbReference type="ARBA" id="ARBA00012438"/>
    </source>
</evidence>
<dbReference type="InterPro" id="IPR036890">
    <property type="entry name" value="HATPase_C_sf"/>
</dbReference>
<dbReference type="Pfam" id="PF02518">
    <property type="entry name" value="HATPase_c"/>
    <property type="match status" value="1"/>
</dbReference>
<dbReference type="Pfam" id="PF00512">
    <property type="entry name" value="HisKA"/>
    <property type="match status" value="1"/>
</dbReference>
<keyword evidence="14 15" id="KW-0472">Membrane</keyword>
<evidence type="ECO:0000256" key="8">
    <source>
        <dbReference type="ARBA" id="ARBA00022692"/>
    </source>
</evidence>
<dbReference type="SUPFAM" id="SSF55874">
    <property type="entry name" value="ATPase domain of HSP90 chaperone/DNA topoisomerase II/histidine kinase"/>
    <property type="match status" value="1"/>
</dbReference>
<keyword evidence="10" id="KW-0418">Kinase</keyword>
<evidence type="ECO:0000256" key="15">
    <source>
        <dbReference type="SAM" id="Phobius"/>
    </source>
</evidence>
<dbReference type="Gene3D" id="3.30.565.10">
    <property type="entry name" value="Histidine kinase-like ATPase, C-terminal domain"/>
    <property type="match status" value="1"/>
</dbReference>
<organism evidence="18 19">
    <name type="scientific">Pseudaquabacterium terrae</name>
    <dbReference type="NCBI Taxonomy" id="2732868"/>
    <lineage>
        <taxon>Bacteria</taxon>
        <taxon>Pseudomonadati</taxon>
        <taxon>Pseudomonadota</taxon>
        <taxon>Betaproteobacteria</taxon>
        <taxon>Burkholderiales</taxon>
        <taxon>Sphaerotilaceae</taxon>
        <taxon>Pseudaquabacterium</taxon>
    </lineage>
</organism>
<evidence type="ECO:0000256" key="4">
    <source>
        <dbReference type="ARBA" id="ARBA00022475"/>
    </source>
</evidence>
<evidence type="ECO:0000256" key="1">
    <source>
        <dbReference type="ARBA" id="ARBA00000085"/>
    </source>
</evidence>
<dbReference type="InterPro" id="IPR003594">
    <property type="entry name" value="HATPase_dom"/>
</dbReference>
<evidence type="ECO:0000256" key="11">
    <source>
        <dbReference type="ARBA" id="ARBA00022840"/>
    </source>
</evidence>
<evidence type="ECO:0000256" key="5">
    <source>
        <dbReference type="ARBA" id="ARBA00022519"/>
    </source>
</evidence>
<evidence type="ECO:0000256" key="2">
    <source>
        <dbReference type="ARBA" id="ARBA00004429"/>
    </source>
</evidence>
<sequence length="332" mass="35336">MINLWPRSLQGRIAAILVAGLLAAYWLSGWLVMREGAVRLGDDARWRWGLQALVIGIAVVVAARLVTRPLATLAAAATRLGEDPAAPPLPESGPSELREAAIAFNTMQRRLAEQTTERIAERVQILAAVSHDLQTPITRMRLRCEQLADEGLRDKLQADLAEMQQLVEAGLAYARSAHAATEAEQPVDIAALLDALACERADAGQALDWQPVAPLVLPTRPRALKRIVDNLVDNALKFAGAAELALETSPTAVVIAVRDRGPGIADAQLAAVMQPFVRLEGSRNRASGGSGLGLAIAQRLAEALGAELSLRNRPGGGGLEARLVLPRQMSSA</sequence>
<dbReference type="InterPro" id="IPR050980">
    <property type="entry name" value="2C_sensor_his_kinase"/>
</dbReference>
<keyword evidence="12 15" id="KW-1133">Transmembrane helix</keyword>